<dbReference type="Gene3D" id="2.60.120.330">
    <property type="entry name" value="B-lactam Antibiotic, Isopenicillin N Synthase, Chain"/>
    <property type="match status" value="1"/>
</dbReference>
<dbReference type="OrthoDB" id="21825at2"/>
<dbReference type="Proteomes" id="UP000029481">
    <property type="component" value="Chromosome"/>
</dbReference>
<organism evidence="7 8">
    <name type="scientific">Cedecea neteri</name>
    <dbReference type="NCBI Taxonomy" id="158822"/>
    <lineage>
        <taxon>Bacteria</taxon>
        <taxon>Pseudomonadati</taxon>
        <taxon>Pseudomonadota</taxon>
        <taxon>Gammaproteobacteria</taxon>
        <taxon>Enterobacterales</taxon>
        <taxon>Enterobacteriaceae</taxon>
        <taxon>Cedecea</taxon>
    </lineage>
</organism>
<dbReference type="InterPro" id="IPR027443">
    <property type="entry name" value="IPNS-like_sf"/>
</dbReference>
<dbReference type="InterPro" id="IPR026992">
    <property type="entry name" value="DIOX_N"/>
</dbReference>
<dbReference type="GO" id="GO:0016491">
    <property type="term" value="F:oxidoreductase activity"/>
    <property type="evidence" value="ECO:0007669"/>
    <property type="project" value="UniProtKB-KW"/>
</dbReference>
<dbReference type="PRINTS" id="PR00682">
    <property type="entry name" value="IPNSYNTHASE"/>
</dbReference>
<dbReference type="PANTHER" id="PTHR10209:SF885">
    <property type="entry name" value="2OG-FE(II) OXYGENASE FAMILY, PUTATIVE (AFU_ORTHOLOGUE AFUA_2G00750)-RELATED"/>
    <property type="match status" value="1"/>
</dbReference>
<keyword evidence="3 5" id="KW-0560">Oxidoreductase</keyword>
<evidence type="ECO:0000313" key="8">
    <source>
        <dbReference type="Proteomes" id="UP000029481"/>
    </source>
</evidence>
<dbReference type="Pfam" id="PF14226">
    <property type="entry name" value="DIOX_N"/>
    <property type="match status" value="1"/>
</dbReference>
<dbReference type="Pfam" id="PF03171">
    <property type="entry name" value="2OG-FeII_Oxy"/>
    <property type="match status" value="1"/>
</dbReference>
<keyword evidence="2 5" id="KW-0479">Metal-binding</keyword>
<comment type="similarity">
    <text evidence="1 5">Belongs to the iron/ascorbate-dependent oxidoreductase family.</text>
</comment>
<dbReference type="RefSeq" id="WP_038480174.1">
    <property type="nucleotide sequence ID" value="NZ_CP009451.1"/>
</dbReference>
<dbReference type="PANTHER" id="PTHR10209">
    <property type="entry name" value="OXIDOREDUCTASE, 2OG-FE II OXYGENASE FAMILY PROTEIN"/>
    <property type="match status" value="1"/>
</dbReference>
<dbReference type="KEGG" id="cnt:JT31_18100"/>
<evidence type="ECO:0000313" key="7">
    <source>
        <dbReference type="EMBL" id="AIR06455.1"/>
    </source>
</evidence>
<dbReference type="InterPro" id="IPR044861">
    <property type="entry name" value="IPNS-like_FE2OG_OXY"/>
</dbReference>
<keyword evidence="4 5" id="KW-0408">Iron</keyword>
<keyword evidence="8" id="KW-1185">Reference proteome</keyword>
<gene>
    <name evidence="7" type="ORF">JT31_18100</name>
</gene>
<protein>
    <submittedName>
        <fullName evidence="7">2-oxobutyrate oxidase</fullName>
    </submittedName>
</protein>
<proteinExistence type="inferred from homology"/>
<dbReference type="AlphaFoldDB" id="A0A089RJ36"/>
<evidence type="ECO:0000256" key="2">
    <source>
        <dbReference type="ARBA" id="ARBA00022723"/>
    </source>
</evidence>
<dbReference type="PROSITE" id="PS51471">
    <property type="entry name" value="FE2OG_OXY"/>
    <property type="match status" value="1"/>
</dbReference>
<accession>A0A089RJ36</accession>
<feature type="domain" description="Fe2OG dioxygenase" evidence="6">
    <location>
        <begin position="178"/>
        <end position="279"/>
    </location>
</feature>
<dbReference type="EMBL" id="CP009451">
    <property type="protein sequence ID" value="AIR06455.1"/>
    <property type="molecule type" value="Genomic_DNA"/>
</dbReference>
<sequence>MSTNPGLALPILDLSQLNGSETDRSAFLSQLRYAAREIGFFYLINHGISPELQQAVQDEARSFFALPDDEKQQVAMIRSPHFRGYNRAASELTRGQPDWREQFDLGAERQALPPDEYAPAWRRLQGPNLWPTALPELKPTLLQWQSEMTTVALKLLRTFAEALSLPADAFDSLYGSLPNEHIKLIRYPGQSATQSSQGVGAHKDSGFLSFLLQDDKKGLQVEVSPDNWVDAQPLPGSFVVNIGELLELATNGYLRATVHRVVSPPQDEERLSIAFFLGAQLNAVVPVYQLPETLAREAQGPESDPQNPLLRDVGWNYLKGRLRSHPDVAERYYADVLRNSSELIA</sequence>
<evidence type="ECO:0000256" key="5">
    <source>
        <dbReference type="RuleBase" id="RU003682"/>
    </source>
</evidence>
<evidence type="ECO:0000256" key="1">
    <source>
        <dbReference type="ARBA" id="ARBA00008056"/>
    </source>
</evidence>
<evidence type="ECO:0000256" key="3">
    <source>
        <dbReference type="ARBA" id="ARBA00023002"/>
    </source>
</evidence>
<dbReference type="InterPro" id="IPR005123">
    <property type="entry name" value="Oxoglu/Fe-dep_dioxygenase_dom"/>
</dbReference>
<dbReference type="SUPFAM" id="SSF51197">
    <property type="entry name" value="Clavaminate synthase-like"/>
    <property type="match status" value="1"/>
</dbReference>
<dbReference type="GO" id="GO:0046872">
    <property type="term" value="F:metal ion binding"/>
    <property type="evidence" value="ECO:0007669"/>
    <property type="project" value="UniProtKB-KW"/>
</dbReference>
<name>A0A089RJ36_9ENTR</name>
<evidence type="ECO:0000256" key="4">
    <source>
        <dbReference type="ARBA" id="ARBA00023004"/>
    </source>
</evidence>
<evidence type="ECO:0000259" key="6">
    <source>
        <dbReference type="PROSITE" id="PS51471"/>
    </source>
</evidence>
<reference evidence="7 8" key="1">
    <citation type="submission" date="2014-09" db="EMBL/GenBank/DDBJ databases">
        <title>Cedecea neteri SSMD04 Genome Sequencing.</title>
        <authorList>
            <person name="Tan J.-Y."/>
        </authorList>
    </citation>
    <scope>NUCLEOTIDE SEQUENCE [LARGE SCALE GENOMIC DNA]</scope>
    <source>
        <strain evidence="7 8">SSMD04</strain>
    </source>
</reference>